<name>A0A7I7UPL5_MYCPV</name>
<dbReference type="Pfam" id="PF01425">
    <property type="entry name" value="Amidase"/>
    <property type="match status" value="2"/>
</dbReference>
<feature type="region of interest" description="Disordered" evidence="1">
    <location>
        <begin position="134"/>
        <end position="155"/>
    </location>
</feature>
<evidence type="ECO:0000259" key="2">
    <source>
        <dbReference type="Pfam" id="PF01425"/>
    </source>
</evidence>
<evidence type="ECO:0000313" key="4">
    <source>
        <dbReference type="Proteomes" id="UP000467252"/>
    </source>
</evidence>
<dbReference type="InterPro" id="IPR023631">
    <property type="entry name" value="Amidase_dom"/>
</dbReference>
<dbReference type="Proteomes" id="UP000467252">
    <property type="component" value="Chromosome"/>
</dbReference>
<dbReference type="EMBL" id="AP022599">
    <property type="protein sequence ID" value="BBY82803.1"/>
    <property type="molecule type" value="Genomic_DNA"/>
</dbReference>
<feature type="domain" description="Amidase" evidence="2">
    <location>
        <begin position="25"/>
        <end position="305"/>
    </location>
</feature>
<organism evidence="3 4">
    <name type="scientific">Mycolicibacterium pulveris</name>
    <name type="common">Mycobacterium pulveris</name>
    <dbReference type="NCBI Taxonomy" id="36813"/>
    <lineage>
        <taxon>Bacteria</taxon>
        <taxon>Bacillati</taxon>
        <taxon>Actinomycetota</taxon>
        <taxon>Actinomycetes</taxon>
        <taxon>Mycobacteriales</taxon>
        <taxon>Mycobacteriaceae</taxon>
        <taxon>Mycolicibacterium</taxon>
    </lineage>
</organism>
<dbReference type="SUPFAM" id="SSF75304">
    <property type="entry name" value="Amidase signature (AS) enzymes"/>
    <property type="match status" value="1"/>
</dbReference>
<dbReference type="PANTHER" id="PTHR43372">
    <property type="entry name" value="FATTY-ACID AMIDE HYDROLASE"/>
    <property type="match status" value="1"/>
</dbReference>
<dbReference type="Gene3D" id="3.90.1300.10">
    <property type="entry name" value="Amidase signature (AS) domain"/>
    <property type="match status" value="1"/>
</dbReference>
<feature type="domain" description="Amidase" evidence="2">
    <location>
        <begin position="326"/>
        <end position="434"/>
    </location>
</feature>
<feature type="compositionally biased region" description="Polar residues" evidence="1">
    <location>
        <begin position="134"/>
        <end position="145"/>
    </location>
</feature>
<sequence>MTDIALWPGRRLAEAIRRRELSSRELLEHYLARIERFNASLNAVVTLDPDGARGAADAADAELAGGAPVGPLHGVPMTIKDTFQTAGMRTTSGHPEWDHVPERDAEAVRRLRAAGAVLFGKTNTPTRAADWQTFNPIFGTTNNPRDVSRTPGGSSGGAAAALATGMTALELGSDIAGSIRVPANWCGVCGHKPSWGLVPQRGHLPPPPGALAESDLGVMGPMARDVADLEFMLDILAGPTELSAVGWRLELPPARASSLGELRLATWLDDADYPVEADVGAALDAAVAALSDAGARLVDAKPPVTLAELVGLHQVLLYPLIDSTSTLSHRQWMSAHERRELLRAKMADYFRDVDALLMPITVVPAVTHDHHEPFIERLIPFGNESRSYFDLFGWVGLATVAYLPATAVPVGRTAEGLPVGMQVVGPFLEDRTTLAVARHLERLLGGFTPPPGYTT</sequence>
<protein>
    <submittedName>
        <fullName evidence="3">Amidase</fullName>
    </submittedName>
</protein>
<dbReference type="PANTHER" id="PTHR43372:SF4">
    <property type="entry name" value="FATTY-ACID AMIDE HYDROLASE 2"/>
    <property type="match status" value="1"/>
</dbReference>
<dbReference type="AlphaFoldDB" id="A0A7I7UPL5"/>
<dbReference type="InterPro" id="IPR052739">
    <property type="entry name" value="FAAH2"/>
</dbReference>
<dbReference type="RefSeq" id="WP_163903161.1">
    <property type="nucleotide sequence ID" value="NZ_AP022599.1"/>
</dbReference>
<gene>
    <name evidence="3" type="ORF">MPUL_39610</name>
</gene>
<keyword evidence="4" id="KW-1185">Reference proteome</keyword>
<evidence type="ECO:0000256" key="1">
    <source>
        <dbReference type="SAM" id="MobiDB-lite"/>
    </source>
</evidence>
<reference evidence="3 4" key="1">
    <citation type="journal article" date="2019" name="Emerg. Microbes Infect.">
        <title>Comprehensive subspecies identification of 175 nontuberculous mycobacteria species based on 7547 genomic profiles.</title>
        <authorList>
            <person name="Matsumoto Y."/>
            <person name="Kinjo T."/>
            <person name="Motooka D."/>
            <person name="Nabeya D."/>
            <person name="Jung N."/>
            <person name="Uechi K."/>
            <person name="Horii T."/>
            <person name="Iida T."/>
            <person name="Fujita J."/>
            <person name="Nakamura S."/>
        </authorList>
    </citation>
    <scope>NUCLEOTIDE SEQUENCE [LARGE SCALE GENOMIC DNA]</scope>
    <source>
        <strain evidence="3 4">JCM 6370</strain>
    </source>
</reference>
<dbReference type="InterPro" id="IPR036928">
    <property type="entry name" value="AS_sf"/>
</dbReference>
<evidence type="ECO:0000313" key="3">
    <source>
        <dbReference type="EMBL" id="BBY82803.1"/>
    </source>
</evidence>
<dbReference type="GO" id="GO:0012505">
    <property type="term" value="C:endomembrane system"/>
    <property type="evidence" value="ECO:0007669"/>
    <property type="project" value="TreeGrafter"/>
</dbReference>
<accession>A0A7I7UPL5</accession>
<proteinExistence type="predicted"/>